<dbReference type="Gene3D" id="1.10.10.10">
    <property type="entry name" value="Winged helix-like DNA-binding domain superfamily/Winged helix DNA-binding domain"/>
    <property type="match status" value="1"/>
</dbReference>
<proteinExistence type="predicted"/>
<dbReference type="PRINTS" id="PR00038">
    <property type="entry name" value="HTHLUXR"/>
</dbReference>
<dbReference type="GO" id="GO:0003677">
    <property type="term" value="F:DNA binding"/>
    <property type="evidence" value="ECO:0007669"/>
    <property type="project" value="UniProtKB-KW"/>
</dbReference>
<dbReference type="Pfam" id="PF00072">
    <property type="entry name" value="Response_reg"/>
    <property type="match status" value="1"/>
</dbReference>
<dbReference type="CDD" id="cd06170">
    <property type="entry name" value="LuxR_C_like"/>
    <property type="match status" value="1"/>
</dbReference>
<dbReference type="CDD" id="cd17535">
    <property type="entry name" value="REC_NarL-like"/>
    <property type="match status" value="1"/>
</dbReference>
<evidence type="ECO:0000256" key="3">
    <source>
        <dbReference type="PROSITE-ProRule" id="PRU00169"/>
    </source>
</evidence>
<evidence type="ECO:0000313" key="6">
    <source>
        <dbReference type="EMBL" id="BAU76720.1"/>
    </source>
</evidence>
<dbReference type="SMART" id="SM00448">
    <property type="entry name" value="REC"/>
    <property type="match status" value="1"/>
</dbReference>
<dbReference type="EMBL" id="AP014862">
    <property type="protein sequence ID" value="BAU76720.1"/>
    <property type="molecule type" value="Genomic_DNA"/>
</dbReference>
<keyword evidence="7" id="KW-1185">Reference proteome</keyword>
<dbReference type="PROSITE" id="PS50110">
    <property type="entry name" value="RESPONSE_REGULATORY"/>
    <property type="match status" value="1"/>
</dbReference>
<dbReference type="SUPFAM" id="SSF46894">
    <property type="entry name" value="C-terminal effector domain of the bipartite response regulators"/>
    <property type="match status" value="1"/>
</dbReference>
<keyword evidence="2 6" id="KW-0238">DNA-binding</keyword>
<dbReference type="InterPro" id="IPR001789">
    <property type="entry name" value="Sig_transdc_resp-reg_receiver"/>
</dbReference>
<dbReference type="AlphaFoldDB" id="A0AAD1FHG9"/>
<reference evidence="7" key="1">
    <citation type="submission" date="2015-05" db="EMBL/GenBank/DDBJ databases">
        <title>Draft genome sequencing of a biphenyl-degrading bacterium, Pseudomonas balearica KF707 (=NBRC110670).</title>
        <authorList>
            <person name="Kimura N."/>
            <person name="Hirose J."/>
            <person name="Watanabe T."/>
            <person name="Suenaga H."/>
            <person name="Fujihara H."/>
            <person name="Noguchi M."/>
            <person name="Hashimoto M."/>
            <person name="Shimodaira J."/>
            <person name="Tsuchikane K."/>
            <person name="Hosoyama A."/>
            <person name="Yamazoe A."/>
            <person name="Fujita N."/>
            <person name="Furukawa K."/>
        </authorList>
    </citation>
    <scope>NUCLEOTIDE SEQUENCE [LARGE SCALE GENOMIC DNA]</scope>
    <source>
        <strain evidence="7">DSM 10086 / NBRC 110670 / KF707</strain>
    </source>
</reference>
<evidence type="ECO:0000256" key="1">
    <source>
        <dbReference type="ARBA" id="ARBA00022553"/>
    </source>
</evidence>
<dbReference type="InterPro" id="IPR039420">
    <property type="entry name" value="WalR-like"/>
</dbReference>
<dbReference type="InterPro" id="IPR011006">
    <property type="entry name" value="CheY-like_superfamily"/>
</dbReference>
<protein>
    <submittedName>
        <fullName evidence="6">DNA-binding capsular synthesis response regulator RcsB</fullName>
    </submittedName>
</protein>
<dbReference type="PANTHER" id="PTHR43214:SF17">
    <property type="entry name" value="TRANSCRIPTIONAL REGULATORY PROTEIN RCSB"/>
    <property type="match status" value="1"/>
</dbReference>
<evidence type="ECO:0000256" key="2">
    <source>
        <dbReference type="ARBA" id="ARBA00023125"/>
    </source>
</evidence>
<dbReference type="PROSITE" id="PS50043">
    <property type="entry name" value="HTH_LUXR_2"/>
    <property type="match status" value="1"/>
</dbReference>
<dbReference type="Proteomes" id="UP000218554">
    <property type="component" value="Chromosome"/>
</dbReference>
<dbReference type="InterPro" id="IPR000792">
    <property type="entry name" value="Tscrpt_reg_LuxR_C"/>
</dbReference>
<dbReference type="Pfam" id="PF00196">
    <property type="entry name" value="GerE"/>
    <property type="match status" value="1"/>
</dbReference>
<dbReference type="InterPro" id="IPR016032">
    <property type="entry name" value="Sig_transdc_resp-reg_C-effctor"/>
</dbReference>
<evidence type="ECO:0000259" key="5">
    <source>
        <dbReference type="PROSITE" id="PS50110"/>
    </source>
</evidence>
<gene>
    <name evidence="6" type="ORF">KF707C_50320</name>
</gene>
<feature type="domain" description="HTH luxR-type" evidence="4">
    <location>
        <begin position="146"/>
        <end position="211"/>
    </location>
</feature>
<dbReference type="Gene3D" id="3.40.50.2300">
    <property type="match status" value="1"/>
</dbReference>
<dbReference type="RefSeq" id="WP_003452720.1">
    <property type="nucleotide sequence ID" value="NZ_AJMR01000177.1"/>
</dbReference>
<feature type="domain" description="Response regulatory" evidence="5">
    <location>
        <begin position="4"/>
        <end position="123"/>
    </location>
</feature>
<dbReference type="GO" id="GO:0000160">
    <property type="term" value="P:phosphorelay signal transduction system"/>
    <property type="evidence" value="ECO:0007669"/>
    <property type="project" value="InterPro"/>
</dbReference>
<dbReference type="KEGG" id="pfuw:KF707C_50320"/>
<evidence type="ECO:0000313" key="7">
    <source>
        <dbReference type="Proteomes" id="UP000218554"/>
    </source>
</evidence>
<name>A0AAD1FHG9_METFU</name>
<dbReference type="InterPro" id="IPR058245">
    <property type="entry name" value="NreC/VraR/RcsB-like_REC"/>
</dbReference>
<dbReference type="InterPro" id="IPR036388">
    <property type="entry name" value="WH-like_DNA-bd_sf"/>
</dbReference>
<reference evidence="6 7" key="2">
    <citation type="journal article" date="2017" name="Int. J. Syst. Evol. Microbiol.">
        <title>Pseudomonas furukawaii sp. nov., a polychlorinated biphenyl-degrading bacterium isolated from biphenyl-contaminated soil in Japan.</title>
        <authorList>
            <person name="Kimura N."/>
            <person name="Watanabe T."/>
            <person name="Suenaga H."/>
            <person name="Fujihara H."/>
            <person name="Futagami T."/>
            <person name="Goto M."/>
            <person name="Hanada S."/>
            <person name="Hirose J."/>
        </authorList>
    </citation>
    <scope>NUCLEOTIDE SEQUENCE [LARGE SCALE GENOMIC DNA]</scope>
    <source>
        <strain evidence="7">DSM 10086 / NBRC 110670 / KF707</strain>
    </source>
</reference>
<dbReference type="GO" id="GO:0006355">
    <property type="term" value="P:regulation of DNA-templated transcription"/>
    <property type="evidence" value="ECO:0007669"/>
    <property type="project" value="InterPro"/>
</dbReference>
<evidence type="ECO:0000259" key="4">
    <source>
        <dbReference type="PROSITE" id="PS50043"/>
    </source>
</evidence>
<dbReference type="PANTHER" id="PTHR43214">
    <property type="entry name" value="TWO-COMPONENT RESPONSE REGULATOR"/>
    <property type="match status" value="1"/>
</dbReference>
<sequence>MRTRTLIVDDHPITLIGMRALLTTCDNLEVVAEAHSADALFERLEQQDCDLLVTDLMMPGSRQVDGIRLIQRLRRRYPELAIIVVTMLDNPALITTLLRLGIQGLVSKRGLLQDLPHAIRGRRGAPYLSPSLRRLLALGEAEYGKPLAEADGLSPREVEVLRLYGSGLSIGEIASQLARTKQTISAQKTSAMRKLGLDTNAALYLYIQEHGLA</sequence>
<organism evidence="6 7">
    <name type="scientific">Metapseudomonas furukawaii</name>
    <name type="common">Pseudomonas furukawaii</name>
    <dbReference type="NCBI Taxonomy" id="1149133"/>
    <lineage>
        <taxon>Bacteria</taxon>
        <taxon>Pseudomonadati</taxon>
        <taxon>Pseudomonadota</taxon>
        <taxon>Gammaproteobacteria</taxon>
        <taxon>Pseudomonadales</taxon>
        <taxon>Pseudomonadaceae</taxon>
        <taxon>Metapseudomonas</taxon>
    </lineage>
</organism>
<feature type="modified residue" description="4-aspartylphosphate" evidence="3">
    <location>
        <position position="55"/>
    </location>
</feature>
<dbReference type="SMART" id="SM00421">
    <property type="entry name" value="HTH_LUXR"/>
    <property type="match status" value="1"/>
</dbReference>
<dbReference type="SUPFAM" id="SSF52172">
    <property type="entry name" value="CheY-like"/>
    <property type="match status" value="1"/>
</dbReference>
<keyword evidence="1 3" id="KW-0597">Phosphoprotein</keyword>
<accession>A0AAD1FHG9</accession>